<comment type="caution">
    <text evidence="1">The sequence shown here is derived from an EMBL/GenBank/DDBJ whole genome shotgun (WGS) entry which is preliminary data.</text>
</comment>
<evidence type="ECO:0000313" key="2">
    <source>
        <dbReference type="Proteomes" id="UP000248214"/>
    </source>
</evidence>
<sequence>MNQVPSFTSIFQSASYTRSYLMKKYELQSINNSSEKAYHNSYTFVYYIQIGHHYFQQGMKSPVPIKPVLLFYGLSHWLKAALLTVDPDYPATTHVLAHGLSTRKRKKQGYQFLSDEIRLQKNGLFPYLSEKLFHVKQLAGDKRTMRQLLFGLPEMQTIMRVLLKDEGLIHLKRMDNGKFSVTKKDLSQWDGPLSSWVRHLSHDAKGELTWEETCNEVQLTFLPRPVNDSLSFRTSVDFELFAPKNRSYIINLPELLVHYALLYSLSMICRYEAEWWGELIHSFSADDLPIITEYLDVSQTKCPWLLNRLFL</sequence>
<dbReference type="Pfam" id="PF14175">
    <property type="entry name" value="YaaC"/>
    <property type="match status" value="1"/>
</dbReference>
<dbReference type="OrthoDB" id="2380109at2"/>
<dbReference type="InterPro" id="IPR026988">
    <property type="entry name" value="YaaC-like"/>
</dbReference>
<name>A0A323TAA3_9BACI</name>
<dbReference type="RefSeq" id="WP_110612369.1">
    <property type="nucleotide sequence ID" value="NZ_PDOD01000008.1"/>
</dbReference>
<dbReference type="EMBL" id="PDOD01000008">
    <property type="protein sequence ID" value="PYZ91504.1"/>
    <property type="molecule type" value="Genomic_DNA"/>
</dbReference>
<accession>A0A323TAA3</accession>
<evidence type="ECO:0008006" key="3">
    <source>
        <dbReference type="Google" id="ProtNLM"/>
    </source>
</evidence>
<reference evidence="1 2" key="1">
    <citation type="submission" date="2017-10" db="EMBL/GenBank/DDBJ databases">
        <title>Bacillus sp. nov., a halophilic bacterium isolated from a Keqin Lake.</title>
        <authorList>
            <person name="Wang H."/>
        </authorList>
    </citation>
    <scope>NUCLEOTIDE SEQUENCE [LARGE SCALE GENOMIC DNA]</scope>
    <source>
        <strain evidence="1 2">KQ-12</strain>
    </source>
</reference>
<protein>
    <recommendedName>
        <fullName evidence="3">YaaC-like Protein</fullName>
    </recommendedName>
</protein>
<keyword evidence="2" id="KW-1185">Reference proteome</keyword>
<dbReference type="AlphaFoldDB" id="A0A323TAA3"/>
<organism evidence="1 2">
    <name type="scientific">Salipaludibacillus keqinensis</name>
    <dbReference type="NCBI Taxonomy" id="2045207"/>
    <lineage>
        <taxon>Bacteria</taxon>
        <taxon>Bacillati</taxon>
        <taxon>Bacillota</taxon>
        <taxon>Bacilli</taxon>
        <taxon>Bacillales</taxon>
        <taxon>Bacillaceae</taxon>
    </lineage>
</organism>
<dbReference type="Proteomes" id="UP000248214">
    <property type="component" value="Unassembled WGS sequence"/>
</dbReference>
<proteinExistence type="predicted"/>
<evidence type="ECO:0000313" key="1">
    <source>
        <dbReference type="EMBL" id="PYZ91504.1"/>
    </source>
</evidence>
<gene>
    <name evidence="1" type="ORF">CR194_19830</name>
</gene>